<evidence type="ECO:0000313" key="2">
    <source>
        <dbReference type="EMBL" id="CAL6052916.1"/>
    </source>
</evidence>
<name>A0AA86UR77_9EUKA</name>
<protein>
    <submittedName>
        <fullName evidence="2">Hypothetical_protein</fullName>
    </submittedName>
</protein>
<gene>
    <name evidence="2" type="ORF">HINF_LOCUS45081</name>
    <name evidence="1" type="ORF">HINF_LOCUS49247</name>
</gene>
<keyword evidence="3" id="KW-1185">Reference proteome</keyword>
<evidence type="ECO:0000313" key="3">
    <source>
        <dbReference type="Proteomes" id="UP001642409"/>
    </source>
</evidence>
<dbReference type="Proteomes" id="UP001642409">
    <property type="component" value="Unassembled WGS sequence"/>
</dbReference>
<proteinExistence type="predicted"/>
<reference evidence="2 3" key="2">
    <citation type="submission" date="2024-07" db="EMBL/GenBank/DDBJ databases">
        <authorList>
            <person name="Akdeniz Z."/>
        </authorList>
    </citation>
    <scope>NUCLEOTIDE SEQUENCE [LARGE SCALE GENOMIC DNA]</scope>
</reference>
<accession>A0AA86UR77</accession>
<dbReference type="EMBL" id="CAXDID020000194">
    <property type="protein sequence ID" value="CAL6052916.1"/>
    <property type="molecule type" value="Genomic_DNA"/>
</dbReference>
<dbReference type="AlphaFoldDB" id="A0AA86UR77"/>
<sequence length="99" mass="11068">MISCSCTFHNKIRVHAQVQAHALMDPAVCHVKLKKVFVLASGSFNNISLKYVIDLQIPHSAIQIYLHVQPSAAQTIIKSLQTQNNISRHPLVEKEVKAK</sequence>
<evidence type="ECO:0000313" key="1">
    <source>
        <dbReference type="EMBL" id="CAI9961602.1"/>
    </source>
</evidence>
<organism evidence="1">
    <name type="scientific">Hexamita inflata</name>
    <dbReference type="NCBI Taxonomy" id="28002"/>
    <lineage>
        <taxon>Eukaryota</taxon>
        <taxon>Metamonada</taxon>
        <taxon>Diplomonadida</taxon>
        <taxon>Hexamitidae</taxon>
        <taxon>Hexamitinae</taxon>
        <taxon>Hexamita</taxon>
    </lineage>
</organism>
<dbReference type="EMBL" id="CATOUU010000942">
    <property type="protein sequence ID" value="CAI9961602.1"/>
    <property type="molecule type" value="Genomic_DNA"/>
</dbReference>
<reference evidence="1" key="1">
    <citation type="submission" date="2023-06" db="EMBL/GenBank/DDBJ databases">
        <authorList>
            <person name="Kurt Z."/>
        </authorList>
    </citation>
    <scope>NUCLEOTIDE SEQUENCE</scope>
</reference>
<comment type="caution">
    <text evidence="1">The sequence shown here is derived from an EMBL/GenBank/DDBJ whole genome shotgun (WGS) entry which is preliminary data.</text>
</comment>